<name>A0A6J6DA02_9ZZZZ</name>
<dbReference type="AlphaFoldDB" id="A0A6J6DA02"/>
<dbReference type="InterPro" id="IPR043502">
    <property type="entry name" value="DNA/RNA_pol_sf"/>
</dbReference>
<gene>
    <name evidence="3" type="ORF">UFOPK1684_00067</name>
</gene>
<dbReference type="PANTHER" id="PTHR35369:SF2">
    <property type="entry name" value="BLR3025 PROTEIN"/>
    <property type="match status" value="1"/>
</dbReference>
<feature type="domain" description="UmuC" evidence="2">
    <location>
        <begin position="17"/>
        <end position="186"/>
    </location>
</feature>
<dbReference type="GO" id="GO:0006281">
    <property type="term" value="P:DNA repair"/>
    <property type="evidence" value="ECO:0007669"/>
    <property type="project" value="InterPro"/>
</dbReference>
<dbReference type="SUPFAM" id="SSF56672">
    <property type="entry name" value="DNA/RNA polymerases"/>
    <property type="match status" value="1"/>
</dbReference>
<keyword evidence="1" id="KW-0227">DNA damage</keyword>
<proteinExistence type="predicted"/>
<reference evidence="3" key="1">
    <citation type="submission" date="2020-05" db="EMBL/GenBank/DDBJ databases">
        <authorList>
            <person name="Chiriac C."/>
            <person name="Salcher M."/>
            <person name="Ghai R."/>
            <person name="Kavagutti S V."/>
        </authorList>
    </citation>
    <scope>NUCLEOTIDE SEQUENCE</scope>
</reference>
<dbReference type="Gene3D" id="3.40.1170.60">
    <property type="match status" value="1"/>
</dbReference>
<dbReference type="InterPro" id="IPR043128">
    <property type="entry name" value="Rev_trsase/Diguanyl_cyclase"/>
</dbReference>
<protein>
    <submittedName>
        <fullName evidence="3">Unannotated protein</fullName>
    </submittedName>
</protein>
<dbReference type="EMBL" id="CAEZTM010000002">
    <property type="protein sequence ID" value="CAB4560731.1"/>
    <property type="molecule type" value="Genomic_DNA"/>
</dbReference>
<evidence type="ECO:0000256" key="1">
    <source>
        <dbReference type="ARBA" id="ARBA00022763"/>
    </source>
</evidence>
<dbReference type="Pfam" id="PF00817">
    <property type="entry name" value="IMS"/>
    <property type="match status" value="1"/>
</dbReference>
<accession>A0A6J6DA02</accession>
<dbReference type="CDD" id="cd03468">
    <property type="entry name" value="PolY_like"/>
    <property type="match status" value="1"/>
</dbReference>
<evidence type="ECO:0000313" key="3">
    <source>
        <dbReference type="EMBL" id="CAB4560731.1"/>
    </source>
</evidence>
<dbReference type="PROSITE" id="PS50173">
    <property type="entry name" value="UMUC"/>
    <property type="match status" value="1"/>
</dbReference>
<dbReference type="Gene3D" id="3.30.70.270">
    <property type="match status" value="1"/>
</dbReference>
<organism evidence="3">
    <name type="scientific">freshwater metagenome</name>
    <dbReference type="NCBI Taxonomy" id="449393"/>
    <lineage>
        <taxon>unclassified sequences</taxon>
        <taxon>metagenomes</taxon>
        <taxon>ecological metagenomes</taxon>
    </lineage>
</organism>
<dbReference type="PANTHER" id="PTHR35369">
    <property type="entry name" value="BLR3025 PROTEIN-RELATED"/>
    <property type="match status" value="1"/>
</dbReference>
<dbReference type="InterPro" id="IPR050356">
    <property type="entry name" value="SulA_CellDiv_inhibitor"/>
</dbReference>
<evidence type="ECO:0000259" key="2">
    <source>
        <dbReference type="PROSITE" id="PS50173"/>
    </source>
</evidence>
<sequence length="516" mass="55469">MVRTLVLWIPAWPVIAAQCDDELPGAVRGAALALIHKGAVVACSPEASASGVRVGMKRRDAQMRCPGLSVLPDSPERNRRVFDQVLLALQDTVSQQTLVEPGVLAFGARGLSRFYGGEEASAIALVSALSSSEQGFHSRVGISDDLFSAVMAAQQTDPAHPIRIVESGASSAFLAGLPISVLDDTSAVSLLSRLGVNTLGECVALGESALRERFGTAGEQIYRLASGRDGTWLSPHNSPVDTSESIALLEPLHLIDQLAFSIRHATENYHQRLFSAGVVCTRVRITIGFDSGQTCVRTWLHPRFFSASELVDRVRWQLESLARDSAGLGEQPPGVVSVRFEALRPEHLGVHEPGLWGQGPDSRVHHVLSRVQGIVGAHGVLSASSATSRFPGGTQVLTTWGEKTTDGEVGPLPGALPEPFPGTVFALPPEVALHDAKGRTVLIDKAELSASPASLVLGSRRLDLVSWAGPWPVTERWWDPAKARYAHRLQVLDERGIGWLLTTSGGHQWRIEARYD</sequence>
<dbReference type="InterPro" id="IPR001126">
    <property type="entry name" value="UmuC"/>
</dbReference>